<dbReference type="SUPFAM" id="SSF50370">
    <property type="entry name" value="Ricin B-like lectins"/>
    <property type="match status" value="1"/>
</dbReference>
<dbReference type="Gene3D" id="2.80.10.50">
    <property type="match status" value="1"/>
</dbReference>
<dbReference type="InterPro" id="IPR029044">
    <property type="entry name" value="Nucleotide-diphossugar_trans"/>
</dbReference>
<dbReference type="GO" id="GO:0004653">
    <property type="term" value="F:polypeptide N-acetylgalactosaminyltransferase activity"/>
    <property type="evidence" value="ECO:0007669"/>
    <property type="project" value="TreeGrafter"/>
</dbReference>
<dbReference type="InterPro" id="IPR035992">
    <property type="entry name" value="Ricin_B-like_lectins"/>
</dbReference>
<evidence type="ECO:0000256" key="7">
    <source>
        <dbReference type="ARBA" id="ARBA00022692"/>
    </source>
</evidence>
<dbReference type="CDD" id="cd23433">
    <property type="entry name" value="beta-trefoil_Ricin_GALNT1-like"/>
    <property type="match status" value="1"/>
</dbReference>
<comment type="subcellular location">
    <subcellularLocation>
        <location evidence="2 17">Golgi apparatus membrane</location>
        <topology evidence="2 17">Single-pass type II membrane protein</topology>
    </subcellularLocation>
</comment>
<keyword evidence="5 17" id="KW-0328">Glycosyltransferase</keyword>
<evidence type="ECO:0000256" key="1">
    <source>
        <dbReference type="ARBA" id="ARBA00001936"/>
    </source>
</evidence>
<keyword evidence="7 17" id="KW-0812">Transmembrane</keyword>
<dbReference type="FunFam" id="3.90.550.10:FF:000021">
    <property type="entry name" value="Polypeptide N-acetylgalactosaminyltransferase"/>
    <property type="match status" value="1"/>
</dbReference>
<evidence type="ECO:0000256" key="17">
    <source>
        <dbReference type="RuleBase" id="RU361242"/>
    </source>
</evidence>
<dbReference type="InterPro" id="IPR045885">
    <property type="entry name" value="GalNAc-T"/>
</dbReference>
<dbReference type="InterPro" id="IPR000772">
    <property type="entry name" value="Ricin_B_lectin"/>
</dbReference>
<evidence type="ECO:0000256" key="8">
    <source>
        <dbReference type="ARBA" id="ARBA00022723"/>
    </source>
</evidence>
<reference evidence="19" key="1">
    <citation type="submission" date="2021-06" db="EMBL/GenBank/DDBJ databases">
        <title>Parelaphostrongylus tenuis whole genome reference sequence.</title>
        <authorList>
            <person name="Garwood T.J."/>
            <person name="Larsen P.A."/>
            <person name="Fountain-Jones N.M."/>
            <person name="Garbe J.R."/>
            <person name="Macchietto M.G."/>
            <person name="Kania S.A."/>
            <person name="Gerhold R.W."/>
            <person name="Richards J.E."/>
            <person name="Wolf T.M."/>
        </authorList>
    </citation>
    <scope>NUCLEOTIDE SEQUENCE</scope>
    <source>
        <strain evidence="19">MNPRO001-30</strain>
        <tissue evidence="19">Meninges</tissue>
    </source>
</reference>
<evidence type="ECO:0000256" key="10">
    <source>
        <dbReference type="ARBA" id="ARBA00022968"/>
    </source>
</evidence>
<evidence type="ECO:0000256" key="12">
    <source>
        <dbReference type="ARBA" id="ARBA00023034"/>
    </source>
</evidence>
<protein>
    <recommendedName>
        <fullName evidence="17">Polypeptide N-acetylgalactosaminyltransferase</fullName>
        <ecNumber evidence="17">2.4.1.-</ecNumber>
    </recommendedName>
    <alternativeName>
        <fullName evidence="17">Protein-UDP acetylgalactosaminyltransferase</fullName>
    </alternativeName>
</protein>
<evidence type="ECO:0000256" key="5">
    <source>
        <dbReference type="ARBA" id="ARBA00022676"/>
    </source>
</evidence>
<evidence type="ECO:0000256" key="11">
    <source>
        <dbReference type="ARBA" id="ARBA00022989"/>
    </source>
</evidence>
<dbReference type="GO" id="GO:0030246">
    <property type="term" value="F:carbohydrate binding"/>
    <property type="evidence" value="ECO:0007669"/>
    <property type="project" value="UniProtKB-KW"/>
</dbReference>
<evidence type="ECO:0000256" key="4">
    <source>
        <dbReference type="ARBA" id="ARBA00005680"/>
    </source>
</evidence>
<dbReference type="EMBL" id="JAHQIW010000625">
    <property type="protein sequence ID" value="KAJ1349214.1"/>
    <property type="molecule type" value="Genomic_DNA"/>
</dbReference>
<name>A0AAD5MRR3_PARTN</name>
<keyword evidence="15" id="KW-0325">Glycoprotein</keyword>
<evidence type="ECO:0000256" key="16">
    <source>
        <dbReference type="ARBA" id="ARBA00023211"/>
    </source>
</evidence>
<dbReference type="PROSITE" id="PS50231">
    <property type="entry name" value="RICIN_B_LECTIN"/>
    <property type="match status" value="1"/>
</dbReference>
<organism evidence="19 20">
    <name type="scientific">Parelaphostrongylus tenuis</name>
    <name type="common">Meningeal worm</name>
    <dbReference type="NCBI Taxonomy" id="148309"/>
    <lineage>
        <taxon>Eukaryota</taxon>
        <taxon>Metazoa</taxon>
        <taxon>Ecdysozoa</taxon>
        <taxon>Nematoda</taxon>
        <taxon>Chromadorea</taxon>
        <taxon>Rhabditida</taxon>
        <taxon>Rhabditina</taxon>
        <taxon>Rhabditomorpha</taxon>
        <taxon>Strongyloidea</taxon>
        <taxon>Metastrongylidae</taxon>
        <taxon>Parelaphostrongylus</taxon>
    </lineage>
</organism>
<comment type="pathway">
    <text evidence="3 17">Protein modification; protein glycosylation.</text>
</comment>
<dbReference type="Proteomes" id="UP001196413">
    <property type="component" value="Unassembled WGS sequence"/>
</dbReference>
<dbReference type="InterPro" id="IPR001173">
    <property type="entry name" value="Glyco_trans_2-like"/>
</dbReference>
<evidence type="ECO:0000259" key="18">
    <source>
        <dbReference type="SMART" id="SM00458"/>
    </source>
</evidence>
<dbReference type="Gene3D" id="3.90.550.10">
    <property type="entry name" value="Spore Coat Polysaccharide Biosynthesis Protein SpsA, Chain A"/>
    <property type="match status" value="1"/>
</dbReference>
<dbReference type="PANTHER" id="PTHR11675:SF101">
    <property type="entry name" value="POLYPEPTIDE N-ACETYLGALACTOSAMINYLTRANSFERASE 5"/>
    <property type="match status" value="1"/>
</dbReference>
<keyword evidence="6 17" id="KW-0808">Transferase</keyword>
<proteinExistence type="inferred from homology"/>
<dbReference type="PANTHER" id="PTHR11675">
    <property type="entry name" value="N-ACETYLGALACTOSAMINYLTRANSFERASE"/>
    <property type="match status" value="1"/>
</dbReference>
<sequence>MRIVRPGVLRAVIVTSIVWLLIDVVVLFYYLDSGRLASTTRRQSLPVRGDRLTVREIPESFQKHEKKEVIDVPQARVLLSRKPTLDPLSQRKLDKLLSMKSFQSPEYGENGAGVVIPTELTAEKDKRFAENQFNVMASELISVNRSLPDYRSSQCQVKTYPLDLPKTSIIIVFHNEAWTTLLRTLHSVINRSPHHLLEEIILIDDLSDRDFLKEPLDEYIKRFPIQTRITHLKQRSGLIRARLTGSEMARGSILLFLDAHVEVTQGWLEPLLERVAGDKKRVVAPIIDVISDDTFEYVTASDTTWGGFNWHLNFRWYPVPKREMLRRNGDHSSPIQTPTIAGGLFAIDKEFFYDIGSYDEGMQVWGGENLEISFRVWMCGGLLEIHPCSRVGHVFRKQTPYTFPGGTAKVIHHNAARTAEVWMDEYKQFFYKMVPSARHVDPGDLSSRQRLRVNLQCKSFEWYLRNIYPEAPVPYDFKSLGAIFNKDSKLCLDTMGKKDGPIGLQPCHGSGGNQAWSLTGRGEVRSDDLCLSTGSLLSMDNLVRIERCNVASANPKHYFKYDPQNGQLIHLKSNRCLSILSDKEAGLLKCDYSPEQIWSVEGYVM</sequence>
<feature type="domain" description="Ricin B lectin" evidence="18">
    <location>
        <begin position="478"/>
        <end position="601"/>
    </location>
</feature>
<dbReference type="Pfam" id="PF00535">
    <property type="entry name" value="Glycos_transf_2"/>
    <property type="match status" value="1"/>
</dbReference>
<evidence type="ECO:0000313" key="19">
    <source>
        <dbReference type="EMBL" id="KAJ1349214.1"/>
    </source>
</evidence>
<evidence type="ECO:0000256" key="13">
    <source>
        <dbReference type="ARBA" id="ARBA00023136"/>
    </source>
</evidence>
<evidence type="ECO:0000256" key="9">
    <source>
        <dbReference type="ARBA" id="ARBA00022734"/>
    </source>
</evidence>
<dbReference type="GO" id="GO:0000139">
    <property type="term" value="C:Golgi membrane"/>
    <property type="evidence" value="ECO:0007669"/>
    <property type="project" value="UniProtKB-SubCell"/>
</dbReference>
<dbReference type="AlphaFoldDB" id="A0AAD5MRR3"/>
<keyword evidence="13 17" id="KW-0472">Membrane</keyword>
<feature type="transmembrane region" description="Helical" evidence="17">
    <location>
        <begin position="7"/>
        <end position="31"/>
    </location>
</feature>
<keyword evidence="9 17" id="KW-0430">Lectin</keyword>
<evidence type="ECO:0000256" key="3">
    <source>
        <dbReference type="ARBA" id="ARBA00004922"/>
    </source>
</evidence>
<accession>A0AAD5MRR3</accession>
<evidence type="ECO:0000256" key="2">
    <source>
        <dbReference type="ARBA" id="ARBA00004323"/>
    </source>
</evidence>
<keyword evidence="14 17" id="KW-1015">Disulfide bond</keyword>
<evidence type="ECO:0000256" key="15">
    <source>
        <dbReference type="ARBA" id="ARBA00023180"/>
    </source>
</evidence>
<keyword evidence="10" id="KW-0735">Signal-anchor</keyword>
<comment type="caution">
    <text evidence="19">The sequence shown here is derived from an EMBL/GenBank/DDBJ whole genome shotgun (WGS) entry which is preliminary data.</text>
</comment>
<gene>
    <name evidence="19" type="primary">GLY3</name>
    <name evidence="19" type="ORF">KIN20_004685</name>
</gene>
<dbReference type="EC" id="2.4.1.-" evidence="17"/>
<dbReference type="SUPFAM" id="SSF53448">
    <property type="entry name" value="Nucleotide-diphospho-sugar transferases"/>
    <property type="match status" value="1"/>
</dbReference>
<keyword evidence="20" id="KW-1185">Reference proteome</keyword>
<evidence type="ECO:0000256" key="6">
    <source>
        <dbReference type="ARBA" id="ARBA00022679"/>
    </source>
</evidence>
<dbReference type="CDD" id="cd02510">
    <property type="entry name" value="pp-GalNAc-T"/>
    <property type="match status" value="1"/>
</dbReference>
<keyword evidence="16 17" id="KW-0464">Manganese</keyword>
<dbReference type="GO" id="GO:0046872">
    <property type="term" value="F:metal ion binding"/>
    <property type="evidence" value="ECO:0007669"/>
    <property type="project" value="UniProtKB-KW"/>
</dbReference>
<comment type="similarity">
    <text evidence="4 17">Belongs to the glycosyltransferase 2 family. GalNAc-T subfamily.</text>
</comment>
<keyword evidence="12 17" id="KW-0333">Golgi apparatus</keyword>
<evidence type="ECO:0000313" key="20">
    <source>
        <dbReference type="Proteomes" id="UP001196413"/>
    </source>
</evidence>
<dbReference type="Pfam" id="PF00652">
    <property type="entry name" value="Ricin_B_lectin"/>
    <property type="match status" value="1"/>
</dbReference>
<evidence type="ECO:0000256" key="14">
    <source>
        <dbReference type="ARBA" id="ARBA00023157"/>
    </source>
</evidence>
<comment type="cofactor">
    <cofactor evidence="1 17">
        <name>Mn(2+)</name>
        <dbReference type="ChEBI" id="CHEBI:29035"/>
    </cofactor>
</comment>
<keyword evidence="11 17" id="KW-1133">Transmembrane helix</keyword>
<dbReference type="SMART" id="SM00458">
    <property type="entry name" value="RICIN"/>
    <property type="match status" value="1"/>
</dbReference>
<keyword evidence="8" id="KW-0479">Metal-binding</keyword>
<dbReference type="GO" id="GO:0006493">
    <property type="term" value="P:protein O-linked glycosylation"/>
    <property type="evidence" value="ECO:0007669"/>
    <property type="project" value="TreeGrafter"/>
</dbReference>